<comment type="caution">
    <text evidence="1">The sequence shown here is derived from an EMBL/GenBank/DDBJ whole genome shotgun (WGS) entry which is preliminary data.</text>
</comment>
<dbReference type="InterPro" id="IPR017850">
    <property type="entry name" value="Alkaline_phosphatase_core_sf"/>
</dbReference>
<dbReference type="Gene3D" id="3.40.720.10">
    <property type="entry name" value="Alkaline Phosphatase, subunit A"/>
    <property type="match status" value="1"/>
</dbReference>
<protein>
    <submittedName>
        <fullName evidence="1">Alkaline phosphatase family protein</fullName>
    </submittedName>
</protein>
<proteinExistence type="predicted"/>
<evidence type="ECO:0000313" key="2">
    <source>
        <dbReference type="Proteomes" id="UP001597441"/>
    </source>
</evidence>
<dbReference type="RefSeq" id="WP_388012890.1">
    <property type="nucleotide sequence ID" value="NZ_JBHUDT010000001.1"/>
</dbReference>
<dbReference type="Pfam" id="PF01663">
    <property type="entry name" value="Phosphodiest"/>
    <property type="match status" value="1"/>
</dbReference>
<dbReference type="InterPro" id="IPR002591">
    <property type="entry name" value="Phosphodiest/P_Trfase"/>
</dbReference>
<evidence type="ECO:0000313" key="1">
    <source>
        <dbReference type="EMBL" id="MFD2533727.1"/>
    </source>
</evidence>
<name>A0ABW5JQF1_9FLAO</name>
<sequence>MKVELKYYVLLALTIVFSFSEIKAQNKVLILGIDGCRPDALLAAKTPHLDNLWKNGAYSFKAKTDDLSWSGVCWTGMLTGVWKDKHK</sequence>
<organism evidence="1 2">
    <name type="scientific">Gelatiniphilus marinus</name>
    <dbReference type="NCBI Taxonomy" id="1759464"/>
    <lineage>
        <taxon>Bacteria</taxon>
        <taxon>Pseudomonadati</taxon>
        <taxon>Bacteroidota</taxon>
        <taxon>Flavobacteriia</taxon>
        <taxon>Flavobacteriales</taxon>
        <taxon>Flavobacteriaceae</taxon>
        <taxon>Gelatiniphilus</taxon>
    </lineage>
</organism>
<gene>
    <name evidence="1" type="ORF">ACFSQS_01320</name>
</gene>
<dbReference type="EMBL" id="JBHULK010000001">
    <property type="protein sequence ID" value="MFD2533727.1"/>
    <property type="molecule type" value="Genomic_DNA"/>
</dbReference>
<keyword evidence="2" id="KW-1185">Reference proteome</keyword>
<dbReference type="SUPFAM" id="SSF53649">
    <property type="entry name" value="Alkaline phosphatase-like"/>
    <property type="match status" value="1"/>
</dbReference>
<reference evidence="2" key="1">
    <citation type="journal article" date="2019" name="Int. J. Syst. Evol. Microbiol.">
        <title>The Global Catalogue of Microorganisms (GCM) 10K type strain sequencing project: providing services to taxonomists for standard genome sequencing and annotation.</title>
        <authorList>
            <consortium name="The Broad Institute Genomics Platform"/>
            <consortium name="The Broad Institute Genome Sequencing Center for Infectious Disease"/>
            <person name="Wu L."/>
            <person name="Ma J."/>
        </authorList>
    </citation>
    <scope>NUCLEOTIDE SEQUENCE [LARGE SCALE GENOMIC DNA]</scope>
    <source>
        <strain evidence="2">KCTC 42903</strain>
    </source>
</reference>
<accession>A0ABW5JQF1</accession>
<dbReference type="Proteomes" id="UP001597441">
    <property type="component" value="Unassembled WGS sequence"/>
</dbReference>